<dbReference type="Pfam" id="PF05973">
    <property type="entry name" value="Gp49"/>
    <property type="match status" value="1"/>
</dbReference>
<reference evidence="1" key="1">
    <citation type="submission" date="2022-09" db="EMBL/GenBank/DDBJ databases">
        <title>Intensive care unit water sources are persistently colonized with multi-drug resistant bacteria and are the site of extensive horizontal gene transfer of antibiotic resistance genes.</title>
        <authorList>
            <person name="Diorio-Toth L."/>
        </authorList>
    </citation>
    <scope>NUCLEOTIDE SEQUENCE</scope>
    <source>
        <strain evidence="1">GD03782</strain>
    </source>
</reference>
<name>A0AA42RVH5_9PSED</name>
<comment type="caution">
    <text evidence="1">The sequence shown here is derived from an EMBL/GenBank/DDBJ whole genome shotgun (WGS) entry which is preliminary data.</text>
</comment>
<evidence type="ECO:0000313" key="1">
    <source>
        <dbReference type="EMBL" id="MDH1631014.1"/>
    </source>
</evidence>
<dbReference type="AlphaFoldDB" id="A0AA42RVH5"/>
<evidence type="ECO:0000313" key="2">
    <source>
        <dbReference type="Proteomes" id="UP001160882"/>
    </source>
</evidence>
<dbReference type="EMBL" id="JAOCGG010000021">
    <property type="protein sequence ID" value="MDH1631014.1"/>
    <property type="molecule type" value="Genomic_DNA"/>
</dbReference>
<dbReference type="InterPro" id="IPR009241">
    <property type="entry name" value="HigB-like"/>
</dbReference>
<organism evidence="1 2">
    <name type="scientific">Pseudomonas mosselii</name>
    <dbReference type="NCBI Taxonomy" id="78327"/>
    <lineage>
        <taxon>Bacteria</taxon>
        <taxon>Pseudomonadati</taxon>
        <taxon>Pseudomonadota</taxon>
        <taxon>Gammaproteobacteria</taxon>
        <taxon>Pseudomonadales</taxon>
        <taxon>Pseudomonadaceae</taxon>
        <taxon>Pseudomonas</taxon>
    </lineage>
</organism>
<accession>A0AA42RVH5</accession>
<gene>
    <name evidence="1" type="ORF">N5I14_12250</name>
</gene>
<protein>
    <submittedName>
        <fullName evidence="1">Type II toxin-antitoxin system RelE/ParE family toxin</fullName>
    </submittedName>
</protein>
<proteinExistence type="predicted"/>
<sequence length="118" mass="13679">MVESHPQLRVFFFRSDLGNEPVREWLKALPRNQHRLIGNKIKSVQFGWPLGMPLVRKMESGRWEIRIDLGDSVGRVMFTITDGVMVLLHGFIKKSQKTPSVDLALARQRRASLRRQTI</sequence>
<dbReference type="Proteomes" id="UP001160882">
    <property type="component" value="Unassembled WGS sequence"/>
</dbReference>